<dbReference type="EMBL" id="OW240913">
    <property type="protein sequence ID" value="CAH2246704.1"/>
    <property type="molecule type" value="Genomic_DNA"/>
</dbReference>
<gene>
    <name evidence="1" type="ORF">PECUL_23A045132</name>
</gene>
<accession>A0AAD1VP85</accession>
<evidence type="ECO:0000313" key="2">
    <source>
        <dbReference type="Proteomes" id="UP001295444"/>
    </source>
</evidence>
<dbReference type="Proteomes" id="UP001295444">
    <property type="component" value="Chromosome 02"/>
</dbReference>
<proteinExistence type="predicted"/>
<organism evidence="1 2">
    <name type="scientific">Pelobates cultripes</name>
    <name type="common">Western spadefoot toad</name>
    <dbReference type="NCBI Taxonomy" id="61616"/>
    <lineage>
        <taxon>Eukaryota</taxon>
        <taxon>Metazoa</taxon>
        <taxon>Chordata</taxon>
        <taxon>Craniata</taxon>
        <taxon>Vertebrata</taxon>
        <taxon>Euteleostomi</taxon>
        <taxon>Amphibia</taxon>
        <taxon>Batrachia</taxon>
        <taxon>Anura</taxon>
        <taxon>Pelobatoidea</taxon>
        <taxon>Pelobatidae</taxon>
        <taxon>Pelobates</taxon>
    </lineage>
</organism>
<keyword evidence="2" id="KW-1185">Reference proteome</keyword>
<protein>
    <submittedName>
        <fullName evidence="1">Uncharacterized protein</fullName>
    </submittedName>
</protein>
<name>A0AAD1VP85_PELCU</name>
<reference evidence="1" key="1">
    <citation type="submission" date="2022-03" db="EMBL/GenBank/DDBJ databases">
        <authorList>
            <person name="Alioto T."/>
            <person name="Alioto T."/>
            <person name="Gomez Garrido J."/>
        </authorList>
    </citation>
    <scope>NUCLEOTIDE SEQUENCE</scope>
</reference>
<dbReference type="AlphaFoldDB" id="A0AAD1VP85"/>
<evidence type="ECO:0000313" key="1">
    <source>
        <dbReference type="EMBL" id="CAH2246704.1"/>
    </source>
</evidence>
<sequence length="329" mass="37663">MSFPDVKLYYKAAILAALATTHRAANPPQWVAIESQWTCRAGMHHLFWVPKHLRPTTPTMLETTKLMLHTWDTYRTHLSGSGTTSLASTMYSIHLRNKTFDYRTWTDAGCTHIHDLYKGTSLKQFPDLQTQYNLPSKAIFSYLQLKSTLRQPKTPPTTPMISNFDTWCLTGKPHRRSISKIYNTLLEGTHASTDNFIQAWHKDLGSTFTEAQWSRAFTIHKGNTACITHFEQMTLTPATCLLYIWPEGLTKVHSKLLFHTLIAACNLIAKNWKSRNIPTKAELVTQIQKNWEYEHMAAQQLGTGVATMEAGKIWEQYWNKVKSQTTGDE</sequence>